<keyword evidence="2" id="KW-0732">Signal</keyword>
<dbReference type="AlphaFoldDB" id="A0A5C6BG24"/>
<organism evidence="3 4">
    <name type="scientific">Allorhodopirellula heiligendammensis</name>
    <dbReference type="NCBI Taxonomy" id="2714739"/>
    <lineage>
        <taxon>Bacteria</taxon>
        <taxon>Pseudomonadati</taxon>
        <taxon>Planctomycetota</taxon>
        <taxon>Planctomycetia</taxon>
        <taxon>Pirellulales</taxon>
        <taxon>Pirellulaceae</taxon>
        <taxon>Allorhodopirellula</taxon>
    </lineage>
</organism>
<evidence type="ECO:0000313" key="3">
    <source>
        <dbReference type="EMBL" id="TWU10587.1"/>
    </source>
</evidence>
<dbReference type="RefSeq" id="WP_302119972.1">
    <property type="nucleotide sequence ID" value="NZ_SJPU01000003.1"/>
</dbReference>
<accession>A0A5C6BG24</accession>
<reference evidence="3 4" key="1">
    <citation type="journal article" date="2020" name="Antonie Van Leeuwenhoek">
        <title>Rhodopirellula heiligendammensis sp. nov., Rhodopirellula pilleata sp. nov., and Rhodopirellula solitaria sp. nov. isolated from natural or artificial marine surfaces in Northern Germany and California, USA, and emended description of the genus Rhodopirellula.</title>
        <authorList>
            <person name="Kallscheuer N."/>
            <person name="Wiegand S."/>
            <person name="Jogler M."/>
            <person name="Boedeker C."/>
            <person name="Peeters S.H."/>
            <person name="Rast P."/>
            <person name="Heuer A."/>
            <person name="Jetten M.S.M."/>
            <person name="Rohde M."/>
            <person name="Jogler C."/>
        </authorList>
    </citation>
    <scope>NUCLEOTIDE SEQUENCE [LARGE SCALE GENOMIC DNA]</scope>
    <source>
        <strain evidence="3 4">Poly21</strain>
    </source>
</reference>
<gene>
    <name evidence="3" type="ORF">Poly21_44920</name>
</gene>
<evidence type="ECO:0000256" key="1">
    <source>
        <dbReference type="SAM" id="MobiDB-lite"/>
    </source>
</evidence>
<comment type="caution">
    <text evidence="3">The sequence shown here is derived from an EMBL/GenBank/DDBJ whole genome shotgun (WGS) entry which is preliminary data.</text>
</comment>
<feature type="signal peptide" evidence="2">
    <location>
        <begin position="1"/>
        <end position="27"/>
    </location>
</feature>
<keyword evidence="4" id="KW-1185">Reference proteome</keyword>
<proteinExistence type="predicted"/>
<evidence type="ECO:0000256" key="2">
    <source>
        <dbReference type="SAM" id="SignalP"/>
    </source>
</evidence>
<feature type="chain" id="PRO_5023149538" evidence="2">
    <location>
        <begin position="28"/>
        <end position="996"/>
    </location>
</feature>
<dbReference type="Proteomes" id="UP000319908">
    <property type="component" value="Unassembled WGS sequence"/>
</dbReference>
<evidence type="ECO:0000313" key="4">
    <source>
        <dbReference type="Proteomes" id="UP000319908"/>
    </source>
</evidence>
<feature type="region of interest" description="Disordered" evidence="1">
    <location>
        <begin position="44"/>
        <end position="63"/>
    </location>
</feature>
<dbReference type="EMBL" id="SJPU01000003">
    <property type="protein sequence ID" value="TWU10587.1"/>
    <property type="molecule type" value="Genomic_DNA"/>
</dbReference>
<protein>
    <submittedName>
        <fullName evidence="3">Uncharacterized protein</fullName>
    </submittedName>
</protein>
<sequence length="996" mass="110561">MNPKNMIHFASCLVILILLGNMSPANEPDAAEQASRPNIVFIATDDQRSDSDRASANQSNLTQPARTDIHISGIYPHLTTYGVYSQNGAHYKEGHNECGIGAVVPWAGKLWMVNYAPHMPRGSEHKLFSIDADLTQPMMIHPESVGGTPAGRMIHAESNQLLIAHHLIDQHGKIRTIQPQDMPIRVTAIARHLVDPENMVYYVDMEGSIWEANVHTLAVNRLFKKPVPGWHGKGGYTSQGRLVISNNGELHVGDYQDVLVGGEAKSPEERGVLAEFDGENWTIVERRQYTEVTGPNGITGGSDGDDPIWTMGWDRRSVRLKVLDHGTWYTYLLPKAAYCNDAKHGWYTEWPRIREITDGRWMMDMHGMFFDFPKTFSSGNSAGIRPIGSHLRYVPDFCAWNGKLVLATDETSIQGNPLAGQPQSNLWFGSYDNLKEWGPASGYGGPWIEDEVLADKPSDPFLIAGFDQRVLHVAIGQIKPVATSIRRTTDQLPITELPESLSRLPRVTIRRGNWRVPADGFEFQLSRPATVYVAVDGRGESTLSPEWTQTDLTLTWGKQVQDRIYARDFPAGRVAIPGNSFEHTKGSFGTPHLAFVKAEDGPADSILSAAGVSVEMPTRRDAPDPTAAGPVQMTLQVDRHGNNSWTDLETIELAVGDSLAKVLPADLEAEWLRFVVDRDCVATAILHQTSNQFIDGDTSEHRLLFAGLADVGEKNALASLVYPAKRDRDLRVLTSDDRNFDFTKADFTFEPDGADVQLAKLLQVERDFSIDDASVVVHRGGKRLRLPKGDAAYDKPFPSGWPRASREVESERHLANIHGTFYEVPLVTNGAPPAWNLMRPVSSHSKQITDFCSWNGLLVLCGIRPDATDDGHVFRSDAFKTGLWFGGIDDLWKLGKPVGHGGPWLQTEVQPGNPSDPYLMKGYDRKTVTLSHGGSQPVRITLQIDLDGNDRWVDHHPFDVPAGETLRHEFPEAFSACWIRAVCDTETTATVQFDYR</sequence>
<name>A0A5C6BG24_9BACT</name>